<comment type="caution">
    <text evidence="1">The sequence shown here is derived from an EMBL/GenBank/DDBJ whole genome shotgun (WGS) entry which is preliminary data.</text>
</comment>
<reference evidence="1 2" key="2">
    <citation type="journal article" date="2019" name="G3 (Bethesda)">
        <title>Hybrid Assembly of the Genome of the Entomopathogenic Nematode Steinernema carpocapsae Identifies the X-Chromosome.</title>
        <authorList>
            <person name="Serra L."/>
            <person name="Macchietto M."/>
            <person name="Macias-Munoz A."/>
            <person name="McGill C.J."/>
            <person name="Rodriguez I.M."/>
            <person name="Rodriguez B."/>
            <person name="Murad R."/>
            <person name="Mortazavi A."/>
        </authorList>
    </citation>
    <scope>NUCLEOTIDE SEQUENCE [LARGE SCALE GENOMIC DNA]</scope>
    <source>
        <strain evidence="1 2">ALL</strain>
    </source>
</reference>
<dbReference type="EMBL" id="AZBU02000003">
    <property type="protein sequence ID" value="TKR88128.1"/>
    <property type="molecule type" value="Genomic_DNA"/>
</dbReference>
<keyword evidence="2" id="KW-1185">Reference proteome</keyword>
<reference evidence="1 2" key="1">
    <citation type="journal article" date="2015" name="Genome Biol.">
        <title>Comparative genomics of Steinernema reveals deeply conserved gene regulatory networks.</title>
        <authorList>
            <person name="Dillman A.R."/>
            <person name="Macchietto M."/>
            <person name="Porter C.F."/>
            <person name="Rogers A."/>
            <person name="Williams B."/>
            <person name="Antoshechkin I."/>
            <person name="Lee M.M."/>
            <person name="Goodwin Z."/>
            <person name="Lu X."/>
            <person name="Lewis E.E."/>
            <person name="Goodrich-Blair H."/>
            <person name="Stock S.P."/>
            <person name="Adams B.J."/>
            <person name="Sternberg P.W."/>
            <person name="Mortazavi A."/>
        </authorList>
    </citation>
    <scope>NUCLEOTIDE SEQUENCE [LARGE SCALE GENOMIC DNA]</scope>
    <source>
        <strain evidence="1 2">ALL</strain>
    </source>
</reference>
<sequence>MIINVCASSVSSHDSTSYYYMTPYFYPSLMASEVPPRQQTCLTLLAPLAETEADLKKPRALDPLRQLAIWIRKCIRLEKKKSKKRSE</sequence>
<name>A0A4U5NX46_STECR</name>
<evidence type="ECO:0000313" key="2">
    <source>
        <dbReference type="Proteomes" id="UP000298663"/>
    </source>
</evidence>
<gene>
    <name evidence="1" type="ORF">L596_012417</name>
</gene>
<dbReference type="AlphaFoldDB" id="A0A4U5NX46"/>
<proteinExistence type="predicted"/>
<organism evidence="1 2">
    <name type="scientific">Steinernema carpocapsae</name>
    <name type="common">Entomopathogenic nematode</name>
    <dbReference type="NCBI Taxonomy" id="34508"/>
    <lineage>
        <taxon>Eukaryota</taxon>
        <taxon>Metazoa</taxon>
        <taxon>Ecdysozoa</taxon>
        <taxon>Nematoda</taxon>
        <taxon>Chromadorea</taxon>
        <taxon>Rhabditida</taxon>
        <taxon>Tylenchina</taxon>
        <taxon>Panagrolaimomorpha</taxon>
        <taxon>Strongyloidoidea</taxon>
        <taxon>Steinernematidae</taxon>
        <taxon>Steinernema</taxon>
    </lineage>
</organism>
<accession>A0A4U5NX46</accession>
<evidence type="ECO:0000313" key="1">
    <source>
        <dbReference type="EMBL" id="TKR88128.1"/>
    </source>
</evidence>
<dbReference type="Proteomes" id="UP000298663">
    <property type="component" value="Unassembled WGS sequence"/>
</dbReference>
<protein>
    <submittedName>
        <fullName evidence="1">Uncharacterized protein</fullName>
    </submittedName>
</protein>